<dbReference type="AlphaFoldDB" id="A0A5K0VTZ3"/>
<name>A0A5K0VTZ3_9MAGN</name>
<evidence type="ECO:0000313" key="1">
    <source>
        <dbReference type="EMBL" id="VVV43543.1"/>
    </source>
</evidence>
<accession>A0A5K0VTZ3</accession>
<sequence>MVITHVKANKEPTLRIGADHKDGAGGRRRLMMSLSQKLTRSWTLKKEAHRARGKSASTTFDEGDLIWKKQIILGERCRVPPSGGEDEDDVPVYDEHGFRIAPYHPRTPRSLPVSRTTSVIDMSAINFS</sequence>
<dbReference type="EMBL" id="LR721774">
    <property type="protein sequence ID" value="VVV43543.1"/>
    <property type="molecule type" value="Genomic_DNA"/>
</dbReference>
<organism evidence="1">
    <name type="scientific">Nymphaea colorata</name>
    <name type="common">pocket water lily</name>
    <dbReference type="NCBI Taxonomy" id="210225"/>
    <lineage>
        <taxon>Eukaryota</taxon>
        <taxon>Viridiplantae</taxon>
        <taxon>Streptophyta</taxon>
        <taxon>Embryophyta</taxon>
        <taxon>Tracheophyta</taxon>
        <taxon>Spermatophyta</taxon>
        <taxon>Magnoliopsida</taxon>
        <taxon>Nymphaeales</taxon>
        <taxon>Nymphaeaceae</taxon>
        <taxon>Nymphaea</taxon>
    </lineage>
</organism>
<dbReference type="Gramene" id="NC1G0132590.1">
    <property type="protein sequence ID" value="NC1G0132590.1:cds"/>
    <property type="gene ID" value="NC1G0132590"/>
</dbReference>
<protein>
    <submittedName>
        <fullName evidence="1">Uncharacterized protein</fullName>
    </submittedName>
</protein>
<dbReference type="PANTHER" id="PTHR36801:SF3">
    <property type="entry name" value="OS06G0150300 PROTEIN"/>
    <property type="match status" value="1"/>
</dbReference>
<proteinExistence type="predicted"/>
<dbReference type="PANTHER" id="PTHR36801">
    <property type="entry name" value="OS06G0150200 PROTEIN"/>
    <property type="match status" value="1"/>
</dbReference>
<reference evidence="1" key="1">
    <citation type="submission" date="2019-09" db="EMBL/GenBank/DDBJ databases">
        <authorList>
            <person name="Zhang L."/>
        </authorList>
    </citation>
    <scope>NUCLEOTIDE SEQUENCE</scope>
</reference>
<gene>
    <name evidence="1" type="ORF">NYM_LOCUS2076</name>
</gene>